<comment type="subcellular location">
    <subcellularLocation>
        <location evidence="1">Cell membrane</location>
        <topology evidence="1">Peripheral membrane protein</topology>
        <orientation evidence="1">Cytoplasmic side</orientation>
    </subcellularLocation>
</comment>
<dbReference type="GO" id="GO:0005886">
    <property type="term" value="C:plasma membrane"/>
    <property type="evidence" value="ECO:0007669"/>
    <property type="project" value="UniProtKB-SubCell"/>
</dbReference>
<keyword evidence="1" id="KW-0472">Membrane</keyword>
<name>A0A517ZD80_9PLAN</name>
<dbReference type="KEGG" id="mri:Mal4_47830"/>
<dbReference type="NCBIfam" id="TIGR00278">
    <property type="entry name" value="membrane protein insertion efficiency factor YidD"/>
    <property type="match status" value="1"/>
</dbReference>
<reference evidence="2 3" key="1">
    <citation type="submission" date="2019-02" db="EMBL/GenBank/DDBJ databases">
        <title>Deep-cultivation of Planctomycetes and their phenomic and genomic characterization uncovers novel biology.</title>
        <authorList>
            <person name="Wiegand S."/>
            <person name="Jogler M."/>
            <person name="Boedeker C."/>
            <person name="Pinto D."/>
            <person name="Vollmers J."/>
            <person name="Rivas-Marin E."/>
            <person name="Kohn T."/>
            <person name="Peeters S.H."/>
            <person name="Heuer A."/>
            <person name="Rast P."/>
            <person name="Oberbeckmann S."/>
            <person name="Bunk B."/>
            <person name="Jeske O."/>
            <person name="Meyerdierks A."/>
            <person name="Storesund J.E."/>
            <person name="Kallscheuer N."/>
            <person name="Luecker S."/>
            <person name="Lage O.M."/>
            <person name="Pohl T."/>
            <person name="Merkel B.J."/>
            <person name="Hornburger P."/>
            <person name="Mueller R.-W."/>
            <person name="Bruemmer F."/>
            <person name="Labrenz M."/>
            <person name="Spormann A.M."/>
            <person name="Op den Camp H."/>
            <person name="Overmann J."/>
            <person name="Amann R."/>
            <person name="Jetten M.S.M."/>
            <person name="Mascher T."/>
            <person name="Medema M.H."/>
            <person name="Devos D.P."/>
            <person name="Kaster A.-K."/>
            <person name="Ovreas L."/>
            <person name="Rohde M."/>
            <person name="Galperin M.Y."/>
            <person name="Jogler C."/>
        </authorList>
    </citation>
    <scope>NUCLEOTIDE SEQUENCE [LARGE SCALE GENOMIC DNA]</scope>
    <source>
        <strain evidence="2 3">Mal4</strain>
    </source>
</reference>
<dbReference type="OrthoDB" id="9801753at2"/>
<dbReference type="PANTHER" id="PTHR33383">
    <property type="entry name" value="MEMBRANE PROTEIN INSERTION EFFICIENCY FACTOR-RELATED"/>
    <property type="match status" value="1"/>
</dbReference>
<dbReference type="HAMAP" id="MF_00386">
    <property type="entry name" value="UPF0161_YidD"/>
    <property type="match status" value="1"/>
</dbReference>
<dbReference type="SMART" id="SM01234">
    <property type="entry name" value="Haemolytic"/>
    <property type="match status" value="1"/>
</dbReference>
<evidence type="ECO:0000313" key="3">
    <source>
        <dbReference type="Proteomes" id="UP000320496"/>
    </source>
</evidence>
<protein>
    <recommendedName>
        <fullName evidence="1">Putative membrane protein insertion efficiency factor</fullName>
    </recommendedName>
</protein>
<dbReference type="EMBL" id="CP036275">
    <property type="protein sequence ID" value="QDU40427.1"/>
    <property type="molecule type" value="Genomic_DNA"/>
</dbReference>
<keyword evidence="3" id="KW-1185">Reference proteome</keyword>
<organism evidence="2 3">
    <name type="scientific">Maioricimonas rarisocia</name>
    <dbReference type="NCBI Taxonomy" id="2528026"/>
    <lineage>
        <taxon>Bacteria</taxon>
        <taxon>Pseudomonadati</taxon>
        <taxon>Planctomycetota</taxon>
        <taxon>Planctomycetia</taxon>
        <taxon>Planctomycetales</taxon>
        <taxon>Planctomycetaceae</taxon>
        <taxon>Maioricimonas</taxon>
    </lineage>
</organism>
<proteinExistence type="inferred from homology"/>
<dbReference type="InterPro" id="IPR002696">
    <property type="entry name" value="Membr_insert_effic_factor_YidD"/>
</dbReference>
<accession>A0A517ZD80</accession>
<evidence type="ECO:0000313" key="2">
    <source>
        <dbReference type="EMBL" id="QDU40427.1"/>
    </source>
</evidence>
<dbReference type="PANTHER" id="PTHR33383:SF1">
    <property type="entry name" value="MEMBRANE PROTEIN INSERTION EFFICIENCY FACTOR-RELATED"/>
    <property type="match status" value="1"/>
</dbReference>
<dbReference type="RefSeq" id="WP_145371713.1">
    <property type="nucleotide sequence ID" value="NZ_CP036275.1"/>
</dbReference>
<evidence type="ECO:0000256" key="1">
    <source>
        <dbReference type="HAMAP-Rule" id="MF_00386"/>
    </source>
</evidence>
<dbReference type="Pfam" id="PF01809">
    <property type="entry name" value="YidD"/>
    <property type="match status" value="1"/>
</dbReference>
<keyword evidence="1" id="KW-1003">Cell membrane</keyword>
<dbReference type="Proteomes" id="UP000320496">
    <property type="component" value="Chromosome"/>
</dbReference>
<gene>
    <name evidence="2" type="primary">yidD</name>
    <name evidence="2" type="ORF">Mal4_47830</name>
</gene>
<dbReference type="AlphaFoldDB" id="A0A517ZD80"/>
<comment type="function">
    <text evidence="1">Could be involved in insertion of integral membrane proteins into the membrane.</text>
</comment>
<comment type="similarity">
    <text evidence="1">Belongs to the UPF0161 family.</text>
</comment>
<sequence length="78" mass="8923">MRWLRTVVELPARALILLVRMYQLCLSPLIGQHCRFTPSCSQYFIEAVRKYGAVRGAAKGVWRICRCHPFTPGGYDPP</sequence>